<keyword evidence="11" id="KW-1185">Reference proteome</keyword>
<evidence type="ECO:0000256" key="3">
    <source>
        <dbReference type="ARBA" id="ARBA00023066"/>
    </source>
</evidence>
<dbReference type="EMBL" id="AEWV01000015">
    <property type="protein sequence ID" value="EGC17655.1"/>
    <property type="molecule type" value="Genomic_DNA"/>
</dbReference>
<keyword evidence="3 9" id="KW-0745">Spermidine biosynthesis</keyword>
<dbReference type="HAMAP" id="MF_00464">
    <property type="entry name" value="AdoMetDC_1"/>
    <property type="match status" value="1"/>
</dbReference>
<feature type="site" description="Cleavage (non-hydrolytic); by autolysis" evidence="9">
    <location>
        <begin position="67"/>
        <end position="68"/>
    </location>
</feature>
<evidence type="ECO:0000256" key="9">
    <source>
        <dbReference type="HAMAP-Rule" id="MF_00464"/>
    </source>
</evidence>
<dbReference type="EC" id="4.1.1.50" evidence="9"/>
<evidence type="ECO:0000256" key="5">
    <source>
        <dbReference type="ARBA" id="ARBA00023145"/>
    </source>
</evidence>
<evidence type="ECO:0000256" key="7">
    <source>
        <dbReference type="ARBA" id="ARBA00023270"/>
    </source>
</evidence>
<dbReference type="PANTHER" id="PTHR33866">
    <property type="entry name" value="S-ADENOSYLMETHIONINE DECARBOXYLASE PROENZYME"/>
    <property type="match status" value="1"/>
</dbReference>
<dbReference type="InterPro" id="IPR003826">
    <property type="entry name" value="AdoMetDC_fam_prok"/>
</dbReference>
<dbReference type="RefSeq" id="WP_003782365.1">
    <property type="nucleotide sequence ID" value="NZ_GL870929.1"/>
</dbReference>
<evidence type="ECO:0000256" key="2">
    <source>
        <dbReference type="ARBA" id="ARBA00022813"/>
    </source>
</evidence>
<dbReference type="Gene3D" id="3.60.90.10">
    <property type="entry name" value="S-adenosylmethionine decarboxylase"/>
    <property type="match status" value="1"/>
</dbReference>
<keyword evidence="1 9" id="KW-0210">Decarboxylase</keyword>
<comment type="subunit">
    <text evidence="9">Heterotetramer of two alpha and two beta chains arranged as a dimer of alpha/beta heterodimers.</text>
</comment>
<sequence length="123" mass="13418">MAETLYLPGQHGLLDLYGCPPELLSDPSSLQRALEHAAHLANATILFSHFHHFGEGGGVTGVLLLAESHISIHTWAEHRFAAVDIFLCGQKNPQTAAQFLQQALHAEHAVWHCRARGTHITAS</sequence>
<feature type="active site" description="Proton acceptor; for processing activity" evidence="9">
    <location>
        <position position="73"/>
    </location>
</feature>
<evidence type="ECO:0000256" key="4">
    <source>
        <dbReference type="ARBA" id="ARBA00023115"/>
    </source>
</evidence>
<feature type="chain" id="PRO_5023457078" description="S-adenosylmethionine decarboxylase beta chain" evidence="9">
    <location>
        <begin position="1"/>
        <end position="67"/>
    </location>
</feature>
<evidence type="ECO:0000256" key="8">
    <source>
        <dbReference type="ARBA" id="ARBA00023317"/>
    </source>
</evidence>
<dbReference type="GO" id="GO:0005829">
    <property type="term" value="C:cytosol"/>
    <property type="evidence" value="ECO:0007669"/>
    <property type="project" value="TreeGrafter"/>
</dbReference>
<dbReference type="GO" id="GO:0004014">
    <property type="term" value="F:adenosylmethionine decarboxylase activity"/>
    <property type="evidence" value="ECO:0007669"/>
    <property type="project" value="UniProtKB-UniRule"/>
</dbReference>
<feature type="active site" description="Schiff-base intermediate with substrate; via pyruvic acid" evidence="9">
    <location>
        <position position="68"/>
    </location>
</feature>
<dbReference type="PANTHER" id="PTHR33866:SF2">
    <property type="entry name" value="S-ADENOSYLMETHIONINE DECARBOXYLASE PROENZYME"/>
    <property type="match status" value="1"/>
</dbReference>
<feature type="chain" id="PRO_5023457079" description="S-adenosylmethionine decarboxylase alpha chain" evidence="9">
    <location>
        <begin position="68"/>
        <end position="123"/>
    </location>
</feature>
<feature type="modified residue" description="Pyruvic acid (Ser); by autocatalysis" evidence="9">
    <location>
        <position position="68"/>
    </location>
</feature>
<keyword evidence="6 9" id="KW-0456">Lyase</keyword>
<gene>
    <name evidence="9" type="primary">speH</name>
    <name evidence="10" type="synonym">speD</name>
    <name evidence="10" type="ORF">HMPREF9098_0981</name>
</gene>
<dbReference type="UniPathway" id="UPA00331">
    <property type="reaction ID" value="UER00451"/>
</dbReference>
<keyword evidence="7 9" id="KW-0704">Schiff base</keyword>
<dbReference type="InterPro" id="IPR017716">
    <property type="entry name" value="S-AdoMet_deCOase_pro-enz"/>
</dbReference>
<comment type="caution">
    <text evidence="10">The sequence shown here is derived from an EMBL/GenBank/DDBJ whole genome shotgun (WGS) entry which is preliminary data.</text>
</comment>
<evidence type="ECO:0000313" key="10">
    <source>
        <dbReference type="EMBL" id="EGC17655.1"/>
    </source>
</evidence>
<protein>
    <recommendedName>
        <fullName evidence="9">S-adenosylmethionine decarboxylase proenzyme</fullName>
        <shortName evidence="9">AdoMetDC</shortName>
        <shortName evidence="9">SAMDC</shortName>
        <ecNumber evidence="9">4.1.1.50</ecNumber>
    </recommendedName>
    <component>
        <recommendedName>
            <fullName evidence="9">S-adenosylmethionine decarboxylase beta chain</fullName>
        </recommendedName>
    </component>
    <component>
        <recommendedName>
            <fullName evidence="9">S-adenosylmethionine decarboxylase alpha chain</fullName>
        </recommendedName>
    </component>
</protein>
<comment type="function">
    <text evidence="9">Catalyzes the decarboxylation of S-adenosylmethionine to S-adenosylmethioninamine (dcAdoMet), the propylamine donor required for the synthesis of the polyamines spermine and spermidine from the diamine putrescine.</text>
</comment>
<feature type="active site" description="Proton donor; for catalytic activity" evidence="9">
    <location>
        <position position="88"/>
    </location>
</feature>
<keyword evidence="4 9" id="KW-0620">Polyamine biosynthesis</keyword>
<keyword evidence="2 9" id="KW-0068">Autocatalytic cleavage</keyword>
<comment type="catalytic activity">
    <reaction evidence="9">
        <text>S-adenosyl-L-methionine + H(+) = S-adenosyl 3-(methylsulfanyl)propylamine + CO2</text>
        <dbReference type="Rhea" id="RHEA:15981"/>
        <dbReference type="ChEBI" id="CHEBI:15378"/>
        <dbReference type="ChEBI" id="CHEBI:16526"/>
        <dbReference type="ChEBI" id="CHEBI:57443"/>
        <dbReference type="ChEBI" id="CHEBI:59789"/>
        <dbReference type="EC" id="4.1.1.50"/>
    </reaction>
</comment>
<name>F0EYP7_9NEIS</name>
<comment type="cofactor">
    <cofactor evidence="9">
        <name>pyruvate</name>
        <dbReference type="ChEBI" id="CHEBI:15361"/>
    </cofactor>
    <text evidence="9">Binds 1 pyruvoyl group covalently per subunit.</text>
</comment>
<dbReference type="NCBIfam" id="TIGR03330">
    <property type="entry name" value="SAM_DCase_Bsu"/>
    <property type="match status" value="1"/>
</dbReference>
<keyword evidence="5 9" id="KW-0865">Zymogen</keyword>
<evidence type="ECO:0000313" key="11">
    <source>
        <dbReference type="Proteomes" id="UP000004088"/>
    </source>
</evidence>
<dbReference type="Pfam" id="PF02675">
    <property type="entry name" value="AdoMet_dc"/>
    <property type="match status" value="1"/>
</dbReference>
<accession>F0EYP7</accession>
<keyword evidence="8 9" id="KW-0670">Pyruvate</keyword>
<keyword evidence="9" id="KW-0949">S-adenosyl-L-methionine</keyword>
<comment type="pathway">
    <text evidence="9">Amine and polyamine biosynthesis; S-adenosylmethioninamine biosynthesis; S-adenosylmethioninamine from S-adenosyl-L-methionine: step 1/1.</text>
</comment>
<proteinExistence type="inferred from homology"/>
<evidence type="ECO:0000256" key="6">
    <source>
        <dbReference type="ARBA" id="ARBA00023239"/>
    </source>
</evidence>
<evidence type="ECO:0000256" key="1">
    <source>
        <dbReference type="ARBA" id="ARBA00022793"/>
    </source>
</evidence>
<comment type="similarity">
    <text evidence="9">Belongs to the prokaryotic AdoMetDC family. Type 1 subfamily.</text>
</comment>
<organism evidence="10 11">
    <name type="scientific">Kingella denitrificans ATCC 33394</name>
    <dbReference type="NCBI Taxonomy" id="888741"/>
    <lineage>
        <taxon>Bacteria</taxon>
        <taxon>Pseudomonadati</taxon>
        <taxon>Pseudomonadota</taxon>
        <taxon>Betaproteobacteria</taxon>
        <taxon>Neisseriales</taxon>
        <taxon>Neisseriaceae</taxon>
        <taxon>Kingella</taxon>
    </lineage>
</organism>
<dbReference type="STRING" id="888741.HMPREF9098_0981"/>
<dbReference type="HOGENOM" id="CLU_125470_2_1_4"/>
<reference evidence="10 11" key="1">
    <citation type="submission" date="2011-01" db="EMBL/GenBank/DDBJ databases">
        <authorList>
            <person name="Muzny D."/>
            <person name="Qin X."/>
            <person name="Deng J."/>
            <person name="Jiang H."/>
            <person name="Liu Y."/>
            <person name="Qu J."/>
            <person name="Song X.-Z."/>
            <person name="Zhang L."/>
            <person name="Thornton R."/>
            <person name="Coyle M."/>
            <person name="Francisco L."/>
            <person name="Jackson L."/>
            <person name="Javaid M."/>
            <person name="Korchina V."/>
            <person name="Kovar C."/>
            <person name="Mata R."/>
            <person name="Mathew T."/>
            <person name="Ngo R."/>
            <person name="Nguyen L."/>
            <person name="Nguyen N."/>
            <person name="Okwuonu G."/>
            <person name="Ongeri F."/>
            <person name="Pham C."/>
            <person name="Simmons D."/>
            <person name="Wilczek-Boney K."/>
            <person name="Hale W."/>
            <person name="Jakkamsetti A."/>
            <person name="Pham P."/>
            <person name="Ruth R."/>
            <person name="San Lucas F."/>
            <person name="Warren J."/>
            <person name="Zhang J."/>
            <person name="Zhao Z."/>
            <person name="Zhou C."/>
            <person name="Zhu D."/>
            <person name="Lee S."/>
            <person name="Bess C."/>
            <person name="Blankenburg K."/>
            <person name="Forbes L."/>
            <person name="Fu Q."/>
            <person name="Gubbala S."/>
            <person name="Hirani K."/>
            <person name="Jayaseelan J.C."/>
            <person name="Lara F."/>
            <person name="Munidasa M."/>
            <person name="Palculict T."/>
            <person name="Patil S."/>
            <person name="Pu L.-L."/>
            <person name="Saada N."/>
            <person name="Tang L."/>
            <person name="Weissenberger G."/>
            <person name="Zhu Y."/>
            <person name="Hemphill L."/>
            <person name="Shang Y."/>
            <person name="Youmans B."/>
            <person name="Ayvaz T."/>
            <person name="Ross M."/>
            <person name="Santibanez J."/>
            <person name="Aqrawi P."/>
            <person name="Gross S."/>
            <person name="Joshi V."/>
            <person name="Fowler G."/>
            <person name="Nazareth L."/>
            <person name="Reid J."/>
            <person name="Worley K."/>
            <person name="Petrosino J."/>
            <person name="Highlander S."/>
            <person name="Gibbs R."/>
        </authorList>
    </citation>
    <scope>NUCLEOTIDE SEQUENCE [LARGE SCALE GENOMIC DNA]</scope>
    <source>
        <strain evidence="10 11">ATCC 33394</strain>
    </source>
</reference>
<comment type="PTM">
    <text evidence="9">Is synthesized initially as an inactive proenzyme. Formation of the active enzyme involves a self-maturation process in which the active site pyruvoyl group is generated from an internal serine residue via an autocatalytic post-translational modification. Two non-identical subunits are generated from the proenzyme in this reaction, and the pyruvate is formed at the N-terminus of the alpha chain, which is derived from the carboxyl end of the proenzyme. The post-translation cleavage follows an unusual pathway, termed non-hydrolytic serinolysis, in which the side chain hydroxyl group of the serine supplies its oxygen atom to form the C-terminus of the beta chain, while the remainder of the serine residue undergoes an oxidative deamination to produce ammonia and the pyruvoyl group blocking the N-terminus of the alpha chain.</text>
</comment>
<dbReference type="GO" id="GO:0008295">
    <property type="term" value="P:spermidine biosynthetic process"/>
    <property type="evidence" value="ECO:0007669"/>
    <property type="project" value="UniProtKB-UniRule"/>
</dbReference>
<dbReference type="AlphaFoldDB" id="F0EYP7"/>
<dbReference type="Proteomes" id="UP000004088">
    <property type="component" value="Unassembled WGS sequence"/>
</dbReference>
<dbReference type="InterPro" id="IPR016067">
    <property type="entry name" value="S-AdoMet_deCO2ase_core"/>
</dbReference>
<dbReference type="SUPFAM" id="SSF56276">
    <property type="entry name" value="S-adenosylmethionine decarboxylase"/>
    <property type="match status" value="1"/>
</dbReference>